<comment type="caution">
    <text evidence="1">The sequence shown here is derived from an EMBL/GenBank/DDBJ whole genome shotgun (WGS) entry which is preliminary data.</text>
</comment>
<name>A0A2P5DD81_PARAD</name>
<dbReference type="Proteomes" id="UP000237105">
    <property type="component" value="Unassembled WGS sequence"/>
</dbReference>
<dbReference type="AlphaFoldDB" id="A0A2P5DD81"/>
<organism evidence="1 2">
    <name type="scientific">Parasponia andersonii</name>
    <name type="common">Sponia andersonii</name>
    <dbReference type="NCBI Taxonomy" id="3476"/>
    <lineage>
        <taxon>Eukaryota</taxon>
        <taxon>Viridiplantae</taxon>
        <taxon>Streptophyta</taxon>
        <taxon>Embryophyta</taxon>
        <taxon>Tracheophyta</taxon>
        <taxon>Spermatophyta</taxon>
        <taxon>Magnoliopsida</taxon>
        <taxon>eudicotyledons</taxon>
        <taxon>Gunneridae</taxon>
        <taxon>Pentapetalae</taxon>
        <taxon>rosids</taxon>
        <taxon>fabids</taxon>
        <taxon>Rosales</taxon>
        <taxon>Cannabaceae</taxon>
        <taxon>Parasponia</taxon>
    </lineage>
</organism>
<protein>
    <submittedName>
        <fullName evidence="1">Uncharacterized protein</fullName>
    </submittedName>
</protein>
<keyword evidence="2" id="KW-1185">Reference proteome</keyword>
<evidence type="ECO:0000313" key="2">
    <source>
        <dbReference type="Proteomes" id="UP000237105"/>
    </source>
</evidence>
<proteinExistence type="predicted"/>
<sequence>MYKRGRYITNLLPFHFLVLSYFFSPSRNVSKLAASQHLSQIRTEENATTKSCAPLPWKITIYHKKQLSYDYVSYSPGIVIINSISISAARSSLPPSKLNKALPNQDLDSFSWLHKPNM</sequence>
<evidence type="ECO:0000313" key="1">
    <source>
        <dbReference type="EMBL" id="PON71249.1"/>
    </source>
</evidence>
<reference evidence="2" key="1">
    <citation type="submission" date="2016-06" db="EMBL/GenBank/DDBJ databases">
        <title>Parallel loss of symbiosis genes in relatives of nitrogen-fixing non-legume Parasponia.</title>
        <authorList>
            <person name="Van Velzen R."/>
            <person name="Holmer R."/>
            <person name="Bu F."/>
            <person name="Rutten L."/>
            <person name="Van Zeijl A."/>
            <person name="Liu W."/>
            <person name="Santuari L."/>
            <person name="Cao Q."/>
            <person name="Sharma T."/>
            <person name="Shen D."/>
            <person name="Roswanjaya Y."/>
            <person name="Wardhani T."/>
            <person name="Kalhor M.S."/>
            <person name="Jansen J."/>
            <person name="Van den Hoogen J."/>
            <person name="Gungor B."/>
            <person name="Hartog M."/>
            <person name="Hontelez J."/>
            <person name="Verver J."/>
            <person name="Yang W.-C."/>
            <person name="Schijlen E."/>
            <person name="Repin R."/>
            <person name="Schilthuizen M."/>
            <person name="Schranz E."/>
            <person name="Heidstra R."/>
            <person name="Miyata K."/>
            <person name="Fedorova E."/>
            <person name="Kohlen W."/>
            <person name="Bisseling T."/>
            <person name="Smit S."/>
            <person name="Geurts R."/>
        </authorList>
    </citation>
    <scope>NUCLEOTIDE SEQUENCE [LARGE SCALE GENOMIC DNA]</scope>
    <source>
        <strain evidence="2">cv. WU1-14</strain>
    </source>
</reference>
<accession>A0A2P5DD81</accession>
<dbReference type="EMBL" id="JXTB01000045">
    <property type="protein sequence ID" value="PON71249.1"/>
    <property type="molecule type" value="Genomic_DNA"/>
</dbReference>
<gene>
    <name evidence="1" type="ORF">PanWU01x14_073890</name>
</gene>